<name>A0A1H3SRV0_9PSEU</name>
<dbReference type="Proteomes" id="UP000199515">
    <property type="component" value="Unassembled WGS sequence"/>
</dbReference>
<dbReference type="Pfam" id="PF02575">
    <property type="entry name" value="YbaB_DNA_bd"/>
    <property type="match status" value="1"/>
</dbReference>
<dbReference type="SUPFAM" id="SSF82607">
    <property type="entry name" value="YbaB-like"/>
    <property type="match status" value="1"/>
</dbReference>
<feature type="coiled-coil region" evidence="1">
    <location>
        <begin position="7"/>
        <end position="34"/>
    </location>
</feature>
<keyword evidence="4" id="KW-1185">Reference proteome</keyword>
<sequence length="172" mass="18583">MTPEEWLANFDAKIADVQAKAAEFQENLEASSASEANQDGSIRVTVAPNGSLTDLHLADSAVQGKSGSKLAEEILKLARKAQRSAAVNVAEAFKPMGADSEAMHMVTGYIPPEEPEEPEPAGQPPERQLFAHEEPEQPRQAPPTPPPPARPRRPRPDDEDDDFGGGSILRRD</sequence>
<dbReference type="OrthoDB" id="3695284at2"/>
<dbReference type="EMBL" id="FNON01000015">
    <property type="protein sequence ID" value="SDZ40684.1"/>
    <property type="molecule type" value="Genomic_DNA"/>
</dbReference>
<proteinExistence type="predicted"/>
<gene>
    <name evidence="3" type="ORF">SAMN05421504_11565</name>
</gene>
<dbReference type="AlphaFoldDB" id="A0A1H3SRV0"/>
<dbReference type="Gene3D" id="3.30.1310.10">
    <property type="entry name" value="Nucleoid-associated protein YbaB-like domain"/>
    <property type="match status" value="1"/>
</dbReference>
<evidence type="ECO:0000256" key="1">
    <source>
        <dbReference type="SAM" id="Coils"/>
    </source>
</evidence>
<feature type="compositionally biased region" description="Pro residues" evidence="2">
    <location>
        <begin position="140"/>
        <end position="149"/>
    </location>
</feature>
<evidence type="ECO:0000256" key="2">
    <source>
        <dbReference type="SAM" id="MobiDB-lite"/>
    </source>
</evidence>
<feature type="region of interest" description="Disordered" evidence="2">
    <location>
        <begin position="94"/>
        <end position="172"/>
    </location>
</feature>
<dbReference type="RefSeq" id="WP_091299664.1">
    <property type="nucleotide sequence ID" value="NZ_FNON01000015.1"/>
</dbReference>
<protein>
    <submittedName>
        <fullName evidence="3">YbaB/EbfC DNA-binding family protein</fullName>
    </submittedName>
</protein>
<dbReference type="InterPro" id="IPR004401">
    <property type="entry name" value="YbaB/EbfC"/>
</dbReference>
<dbReference type="GO" id="GO:0003677">
    <property type="term" value="F:DNA binding"/>
    <property type="evidence" value="ECO:0007669"/>
    <property type="project" value="UniProtKB-KW"/>
</dbReference>
<dbReference type="STRING" id="589385.SAMN05421504_11565"/>
<reference evidence="3 4" key="1">
    <citation type="submission" date="2016-10" db="EMBL/GenBank/DDBJ databases">
        <authorList>
            <person name="de Groot N.N."/>
        </authorList>
    </citation>
    <scope>NUCLEOTIDE SEQUENCE [LARGE SCALE GENOMIC DNA]</scope>
    <source>
        <strain evidence="3 4">CPCC 202699</strain>
    </source>
</reference>
<dbReference type="InterPro" id="IPR036894">
    <property type="entry name" value="YbaB-like_sf"/>
</dbReference>
<evidence type="ECO:0000313" key="3">
    <source>
        <dbReference type="EMBL" id="SDZ40684.1"/>
    </source>
</evidence>
<evidence type="ECO:0000313" key="4">
    <source>
        <dbReference type="Proteomes" id="UP000199515"/>
    </source>
</evidence>
<keyword evidence="3" id="KW-0238">DNA-binding</keyword>
<keyword evidence="1" id="KW-0175">Coiled coil</keyword>
<organism evidence="3 4">
    <name type="scientific">Amycolatopsis xylanica</name>
    <dbReference type="NCBI Taxonomy" id="589385"/>
    <lineage>
        <taxon>Bacteria</taxon>
        <taxon>Bacillati</taxon>
        <taxon>Actinomycetota</taxon>
        <taxon>Actinomycetes</taxon>
        <taxon>Pseudonocardiales</taxon>
        <taxon>Pseudonocardiaceae</taxon>
        <taxon>Amycolatopsis</taxon>
    </lineage>
</organism>
<accession>A0A1H3SRV0</accession>